<dbReference type="PANTHER" id="PTHR44591">
    <property type="entry name" value="STRESS RESPONSE REGULATOR PROTEIN 1"/>
    <property type="match status" value="1"/>
</dbReference>
<dbReference type="GO" id="GO:0000160">
    <property type="term" value="P:phosphorelay signal transduction system"/>
    <property type="evidence" value="ECO:0007669"/>
    <property type="project" value="InterPro"/>
</dbReference>
<evidence type="ECO:0000256" key="1">
    <source>
        <dbReference type="ARBA" id="ARBA00022553"/>
    </source>
</evidence>
<dbReference type="RefSeq" id="WP_369061604.1">
    <property type="nucleotide sequence ID" value="NZ_CP158375.1"/>
</dbReference>
<sequence length="259" mass="27932">MSIDPKLSRAVAERVARVLIINPQAPAARMLATQLRDLAPSEATIIADAATALKAVNDLNPTLIFVEHVPGEIDGLEFTRRLRRSMTPARGTPVILTTAEATAAVLFGARDAGVHEFLRKPFNLGDLAKRVVAVIAPRPWIQAESYIGPDRRRFNSGDYKGPPKRLSDKRARDAVAVQKTVVALLRNADAALDVSPDEVISALKARADTLYPAFEPVPGGGPLAVELTAWLELPLNTTPAARAQLREKIRALLALLPPS</sequence>
<dbReference type="EMBL" id="CP158375">
    <property type="protein sequence ID" value="XDO98012.1"/>
    <property type="molecule type" value="Genomic_DNA"/>
</dbReference>
<reference evidence="4" key="1">
    <citation type="submission" date="2024-06" db="EMBL/GenBank/DDBJ databases">
        <title>Caulobacter inopinatus, sp. nov.</title>
        <authorList>
            <person name="Donachie S.P."/>
        </authorList>
    </citation>
    <scope>NUCLEOTIDE SEQUENCE</scope>
    <source>
        <strain evidence="4">73W</strain>
    </source>
</reference>
<dbReference type="InterPro" id="IPR011006">
    <property type="entry name" value="CheY-like_superfamily"/>
</dbReference>
<gene>
    <name evidence="4" type="ORF">ABOZ73_06220</name>
</gene>
<feature type="domain" description="Response regulatory" evidence="3">
    <location>
        <begin position="17"/>
        <end position="135"/>
    </location>
</feature>
<dbReference type="PANTHER" id="PTHR44591:SF3">
    <property type="entry name" value="RESPONSE REGULATORY DOMAIN-CONTAINING PROTEIN"/>
    <property type="match status" value="1"/>
</dbReference>
<name>A0AB39KVI8_9CAUL</name>
<organism evidence="4">
    <name type="scientific">Caulobacter sp. 73W</name>
    <dbReference type="NCBI Taxonomy" id="3161137"/>
    <lineage>
        <taxon>Bacteria</taxon>
        <taxon>Pseudomonadati</taxon>
        <taxon>Pseudomonadota</taxon>
        <taxon>Alphaproteobacteria</taxon>
        <taxon>Caulobacterales</taxon>
        <taxon>Caulobacteraceae</taxon>
        <taxon>Caulobacter</taxon>
    </lineage>
</organism>
<dbReference type="InterPro" id="IPR001789">
    <property type="entry name" value="Sig_transdc_resp-reg_receiver"/>
</dbReference>
<dbReference type="SMART" id="SM00448">
    <property type="entry name" value="REC"/>
    <property type="match status" value="1"/>
</dbReference>
<dbReference type="InterPro" id="IPR050595">
    <property type="entry name" value="Bact_response_regulator"/>
</dbReference>
<evidence type="ECO:0000313" key="4">
    <source>
        <dbReference type="EMBL" id="XDO98012.1"/>
    </source>
</evidence>
<evidence type="ECO:0000256" key="2">
    <source>
        <dbReference type="PROSITE-ProRule" id="PRU00169"/>
    </source>
</evidence>
<dbReference type="AlphaFoldDB" id="A0AB39KVI8"/>
<dbReference type="PROSITE" id="PS50110">
    <property type="entry name" value="RESPONSE_REGULATORY"/>
    <property type="match status" value="1"/>
</dbReference>
<dbReference type="Gene3D" id="3.40.50.2300">
    <property type="match status" value="1"/>
</dbReference>
<proteinExistence type="predicted"/>
<protein>
    <submittedName>
        <fullName evidence="4">Response regulator</fullName>
    </submittedName>
</protein>
<comment type="caution">
    <text evidence="2">Lacks conserved residue(s) required for the propagation of feature annotation.</text>
</comment>
<accession>A0AB39KVI8</accession>
<evidence type="ECO:0000259" key="3">
    <source>
        <dbReference type="PROSITE" id="PS50110"/>
    </source>
</evidence>
<dbReference type="Pfam" id="PF00072">
    <property type="entry name" value="Response_reg"/>
    <property type="match status" value="1"/>
</dbReference>
<dbReference type="SUPFAM" id="SSF52172">
    <property type="entry name" value="CheY-like"/>
    <property type="match status" value="1"/>
</dbReference>
<keyword evidence="1" id="KW-0597">Phosphoprotein</keyword>